<dbReference type="FunFam" id="1.20.1720.10:FF:000012">
    <property type="entry name" value="MFS toxin efflux pump (AflT)"/>
    <property type="match status" value="1"/>
</dbReference>
<protein>
    <submittedName>
        <fullName evidence="8">MFS toxin efflux pump, putative</fullName>
    </submittedName>
</protein>
<dbReference type="SUPFAM" id="SSF103473">
    <property type="entry name" value="MFS general substrate transporter"/>
    <property type="match status" value="1"/>
</dbReference>
<keyword evidence="3 6" id="KW-1133">Transmembrane helix</keyword>
<feature type="domain" description="Major facilitator superfamily (MFS) profile" evidence="7">
    <location>
        <begin position="91"/>
        <end position="636"/>
    </location>
</feature>
<dbReference type="GO" id="GO:0005886">
    <property type="term" value="C:plasma membrane"/>
    <property type="evidence" value="ECO:0007669"/>
    <property type="project" value="TreeGrafter"/>
</dbReference>
<keyword evidence="2 6" id="KW-0812">Transmembrane</keyword>
<evidence type="ECO:0000259" key="7">
    <source>
        <dbReference type="PROSITE" id="PS50850"/>
    </source>
</evidence>
<dbReference type="Gene3D" id="1.20.1250.20">
    <property type="entry name" value="MFS general substrate transporter like domains"/>
    <property type="match status" value="1"/>
</dbReference>
<proteinExistence type="predicted"/>
<reference evidence="8 9" key="1">
    <citation type="journal article" date="2008" name="PLoS Genet.">
        <title>Genomic islands in the pathogenic filamentous fungus Aspergillus fumigatus.</title>
        <authorList>
            <person name="Fedorova N.D."/>
            <person name="Khaldi N."/>
            <person name="Joardar V.S."/>
            <person name="Maiti R."/>
            <person name="Amedeo P."/>
            <person name="Anderson M.J."/>
            <person name="Crabtree J."/>
            <person name="Silva J.C."/>
            <person name="Badger J.H."/>
            <person name="Albarraq A."/>
            <person name="Angiuoli S."/>
            <person name="Bussey H."/>
            <person name="Bowyer P."/>
            <person name="Cotty P.J."/>
            <person name="Dyer P.S."/>
            <person name="Egan A."/>
            <person name="Galens K."/>
            <person name="Fraser-Liggett C.M."/>
            <person name="Haas B.J."/>
            <person name="Inman J.M."/>
            <person name="Kent R."/>
            <person name="Lemieux S."/>
            <person name="Malavazi I."/>
            <person name="Orvis J."/>
            <person name="Roemer T."/>
            <person name="Ronning C.M."/>
            <person name="Sundaram J.P."/>
            <person name="Sutton G."/>
            <person name="Turner G."/>
            <person name="Venter J.C."/>
            <person name="White O.R."/>
            <person name="Whitty B.R."/>
            <person name="Youngman P."/>
            <person name="Wolfe K.H."/>
            <person name="Goldman G.H."/>
            <person name="Wortman J.R."/>
            <person name="Jiang B."/>
            <person name="Denning D.W."/>
            <person name="Nierman W.C."/>
        </authorList>
    </citation>
    <scope>NUCLEOTIDE SEQUENCE [LARGE SCALE GENOMIC DNA]</scope>
    <source>
        <strain evidence="9">CBS 144.89 / FGSC A1163 / CEA10</strain>
    </source>
</reference>
<dbReference type="Pfam" id="PF07690">
    <property type="entry name" value="MFS_1"/>
    <property type="match status" value="1"/>
</dbReference>
<feature type="transmembrane region" description="Helical" evidence="6">
    <location>
        <begin position="244"/>
        <end position="264"/>
    </location>
</feature>
<feature type="compositionally biased region" description="Polar residues" evidence="5">
    <location>
        <begin position="1"/>
        <end position="23"/>
    </location>
</feature>
<dbReference type="GO" id="GO:0022857">
    <property type="term" value="F:transmembrane transporter activity"/>
    <property type="evidence" value="ECO:0007669"/>
    <property type="project" value="InterPro"/>
</dbReference>
<feature type="transmembrane region" description="Helical" evidence="6">
    <location>
        <begin position="156"/>
        <end position="175"/>
    </location>
</feature>
<evidence type="ECO:0000256" key="5">
    <source>
        <dbReference type="SAM" id="MobiDB-lite"/>
    </source>
</evidence>
<dbReference type="PROSITE" id="PS50850">
    <property type="entry name" value="MFS"/>
    <property type="match status" value="1"/>
</dbReference>
<dbReference type="InterPro" id="IPR011701">
    <property type="entry name" value="MFS"/>
</dbReference>
<name>B0YDM4_ASPFC</name>
<feature type="transmembrane region" description="Helical" evidence="6">
    <location>
        <begin position="213"/>
        <end position="232"/>
    </location>
</feature>
<dbReference type="CDD" id="cd17502">
    <property type="entry name" value="MFS_Azr1_MDR_like"/>
    <property type="match status" value="1"/>
</dbReference>
<feature type="transmembrane region" description="Helical" evidence="6">
    <location>
        <begin position="181"/>
        <end position="201"/>
    </location>
</feature>
<dbReference type="AlphaFoldDB" id="B0YDM4"/>
<sequence>MENTASGHSPHSPGANSSQTKLTSEPHAPGRRQSSDKESTLVESSPGLEYPQSPVPERRSESQAMGMEYSEGHGNEKQEPDHLKSWKLGFVMASISLVIFCMSLDNTILATAIPKITDQFNSLDDVGWYGSSYLLTTCSLVLPYGKLYTFYSTKWVYLTAIAIFEIGSLICGVAPNSVALIIGRAVAGLGAAGLFTGSILIIAQSVPLQKRPIYTGVLGGMYGISSVAGPLMGGAFTDHVTWRWCFYINLPIGGVTWLFVLLFFKAPKSYKDNSGLKDQVSRLDLPGLFVFLPAIISMLLALQWGGTKYNWGNARIIALFVVFGVLIVIFAARQHWAQENATVPPRILKNRNVWGAAFYSFSVSAAFMLFVYYVPSNLVPSHQRRLGDQIWYHEPAHAAWNSSDVPRLWVPGFGNRLLHPLHADLFGDHDDRGRSAIDTEGRLRPSCLDRVPGPDWDWDWRRTSASNDCGADCGSGHGCPQRNGHRDVHPISRRRAVRFSRAERIPEPTVQKPGHRGAECQCCTSRRDWCHYAATRCFRGCATGSPRCLQQRHHRVVLRCCCHGGNFDHRRPSSPVALREGKEDRSTPCLDLIAARGYRLFIASKLIAELMQALAWGRDTCLQGGCLSLSFRWPVA</sequence>
<evidence type="ECO:0000313" key="9">
    <source>
        <dbReference type="Proteomes" id="UP000001699"/>
    </source>
</evidence>
<feature type="transmembrane region" description="Helical" evidence="6">
    <location>
        <begin position="285"/>
        <end position="306"/>
    </location>
</feature>
<accession>B0YDM4</accession>
<dbReference type="OrthoDB" id="10021397at2759"/>
<evidence type="ECO:0000313" key="8">
    <source>
        <dbReference type="EMBL" id="EDP47758.1"/>
    </source>
</evidence>
<feature type="transmembrane region" description="Helical" evidence="6">
    <location>
        <begin position="88"/>
        <end position="114"/>
    </location>
</feature>
<dbReference type="Proteomes" id="UP000001699">
    <property type="component" value="Unassembled WGS sequence"/>
</dbReference>
<dbReference type="VEuPathDB" id="FungiDB:AFUB_096100"/>
<dbReference type="PANTHER" id="PTHR23501:SF199">
    <property type="entry name" value="MFS EFFLUX TRANSPORTER INPD-RELATED"/>
    <property type="match status" value="1"/>
</dbReference>
<dbReference type="InterPro" id="IPR036259">
    <property type="entry name" value="MFS_trans_sf"/>
</dbReference>
<organism evidence="8 9">
    <name type="scientific">Aspergillus fumigatus (strain CBS 144.89 / FGSC A1163 / CEA10)</name>
    <name type="common">Neosartorya fumigata</name>
    <dbReference type="NCBI Taxonomy" id="451804"/>
    <lineage>
        <taxon>Eukaryota</taxon>
        <taxon>Fungi</taxon>
        <taxon>Dikarya</taxon>
        <taxon>Ascomycota</taxon>
        <taxon>Pezizomycotina</taxon>
        <taxon>Eurotiomycetes</taxon>
        <taxon>Eurotiomycetidae</taxon>
        <taxon>Eurotiales</taxon>
        <taxon>Aspergillaceae</taxon>
        <taxon>Aspergillus</taxon>
        <taxon>Aspergillus subgen. Fumigati</taxon>
    </lineage>
</organism>
<dbReference type="EMBL" id="DS499602">
    <property type="protein sequence ID" value="EDP47758.1"/>
    <property type="molecule type" value="Genomic_DNA"/>
</dbReference>
<keyword evidence="4 6" id="KW-0472">Membrane</keyword>
<feature type="region of interest" description="Disordered" evidence="5">
    <location>
        <begin position="1"/>
        <end position="65"/>
    </location>
</feature>
<gene>
    <name evidence="8" type="ORF">AFUB_096100</name>
</gene>
<evidence type="ECO:0000256" key="3">
    <source>
        <dbReference type="ARBA" id="ARBA00022989"/>
    </source>
</evidence>
<dbReference type="HOGENOM" id="CLU_029039_0_0_1"/>
<evidence type="ECO:0000256" key="2">
    <source>
        <dbReference type="ARBA" id="ARBA00022692"/>
    </source>
</evidence>
<feature type="transmembrane region" description="Helical" evidence="6">
    <location>
        <begin position="312"/>
        <end position="332"/>
    </location>
</feature>
<dbReference type="PhylomeDB" id="B0YDM4"/>
<dbReference type="InterPro" id="IPR020846">
    <property type="entry name" value="MFS_dom"/>
</dbReference>
<feature type="transmembrane region" description="Helical" evidence="6">
    <location>
        <begin position="353"/>
        <end position="374"/>
    </location>
</feature>
<evidence type="ECO:0000256" key="4">
    <source>
        <dbReference type="ARBA" id="ARBA00023136"/>
    </source>
</evidence>
<dbReference type="PANTHER" id="PTHR23501">
    <property type="entry name" value="MAJOR FACILITATOR SUPERFAMILY"/>
    <property type="match status" value="1"/>
</dbReference>
<evidence type="ECO:0000256" key="6">
    <source>
        <dbReference type="SAM" id="Phobius"/>
    </source>
</evidence>
<feature type="transmembrane region" description="Helical" evidence="6">
    <location>
        <begin position="126"/>
        <end position="144"/>
    </location>
</feature>
<keyword evidence="9" id="KW-1185">Reference proteome</keyword>
<comment type="subcellular location">
    <subcellularLocation>
        <location evidence="1">Membrane</location>
        <topology evidence="1">Multi-pass membrane protein</topology>
    </subcellularLocation>
</comment>
<evidence type="ECO:0000256" key="1">
    <source>
        <dbReference type="ARBA" id="ARBA00004141"/>
    </source>
</evidence>